<name>A0A8X7CPH4_9ARAC</name>
<gene>
    <name evidence="1" type="ORF">TNIN_82761</name>
</gene>
<dbReference type="Proteomes" id="UP000886998">
    <property type="component" value="Unassembled WGS sequence"/>
</dbReference>
<protein>
    <submittedName>
        <fullName evidence="1">Uncharacterized protein</fullName>
    </submittedName>
</protein>
<keyword evidence="2" id="KW-1185">Reference proteome</keyword>
<dbReference type="AlphaFoldDB" id="A0A8X7CPH4"/>
<dbReference type="EMBL" id="BMAV01019954">
    <property type="protein sequence ID" value="GFY73265.1"/>
    <property type="molecule type" value="Genomic_DNA"/>
</dbReference>
<proteinExistence type="predicted"/>
<dbReference type="OrthoDB" id="123207at2759"/>
<evidence type="ECO:0000313" key="1">
    <source>
        <dbReference type="EMBL" id="GFY73265.1"/>
    </source>
</evidence>
<comment type="caution">
    <text evidence="1">The sequence shown here is derived from an EMBL/GenBank/DDBJ whole genome shotgun (WGS) entry which is preliminary data.</text>
</comment>
<reference evidence="1" key="1">
    <citation type="submission" date="2020-08" db="EMBL/GenBank/DDBJ databases">
        <title>Multicomponent nature underlies the extraordinary mechanical properties of spider dragline silk.</title>
        <authorList>
            <person name="Kono N."/>
            <person name="Nakamura H."/>
            <person name="Mori M."/>
            <person name="Yoshida Y."/>
            <person name="Ohtoshi R."/>
            <person name="Malay A.D."/>
            <person name="Moran D.A.P."/>
            <person name="Tomita M."/>
            <person name="Numata K."/>
            <person name="Arakawa K."/>
        </authorList>
    </citation>
    <scope>NUCLEOTIDE SEQUENCE</scope>
</reference>
<sequence length="82" mass="9654">MDNACLHTFFEYGNLQFLDYVYSSLQAKGSYSKNRLHMIDFKLVIAEILIKTEVSEETVKERPQRKKNQQIVPLPVNAVWYD</sequence>
<organism evidence="1 2">
    <name type="scientific">Trichonephila inaurata madagascariensis</name>
    <dbReference type="NCBI Taxonomy" id="2747483"/>
    <lineage>
        <taxon>Eukaryota</taxon>
        <taxon>Metazoa</taxon>
        <taxon>Ecdysozoa</taxon>
        <taxon>Arthropoda</taxon>
        <taxon>Chelicerata</taxon>
        <taxon>Arachnida</taxon>
        <taxon>Araneae</taxon>
        <taxon>Araneomorphae</taxon>
        <taxon>Entelegynae</taxon>
        <taxon>Araneoidea</taxon>
        <taxon>Nephilidae</taxon>
        <taxon>Trichonephila</taxon>
        <taxon>Trichonephila inaurata</taxon>
    </lineage>
</organism>
<accession>A0A8X7CPH4</accession>
<evidence type="ECO:0000313" key="2">
    <source>
        <dbReference type="Proteomes" id="UP000886998"/>
    </source>
</evidence>